<organism evidence="1 2">
    <name type="scientific">Pseudanabaena mucicola FACHB-723</name>
    <dbReference type="NCBI Taxonomy" id="2692860"/>
    <lineage>
        <taxon>Bacteria</taxon>
        <taxon>Bacillati</taxon>
        <taxon>Cyanobacteriota</taxon>
        <taxon>Cyanophyceae</taxon>
        <taxon>Pseudanabaenales</taxon>
        <taxon>Pseudanabaenaceae</taxon>
        <taxon>Pseudanabaena</taxon>
    </lineage>
</organism>
<evidence type="ECO:0000313" key="2">
    <source>
        <dbReference type="Proteomes" id="UP000642094"/>
    </source>
</evidence>
<evidence type="ECO:0000313" key="1">
    <source>
        <dbReference type="EMBL" id="MBD2188923.1"/>
    </source>
</evidence>
<accession>A0ABR7ZZR7</accession>
<name>A0ABR7ZZR7_9CYAN</name>
<dbReference type="RefSeq" id="WP_190403764.1">
    <property type="nucleotide sequence ID" value="NZ_JACJQB010000024.1"/>
</dbReference>
<gene>
    <name evidence="1" type="ORF">H6F41_12310</name>
</gene>
<reference evidence="1 2" key="1">
    <citation type="journal article" date="2020" name="ISME J.">
        <title>Comparative genomics reveals insights into cyanobacterial evolution and habitat adaptation.</title>
        <authorList>
            <person name="Chen M.Y."/>
            <person name="Teng W.K."/>
            <person name="Zhao L."/>
            <person name="Hu C.X."/>
            <person name="Zhou Y.K."/>
            <person name="Han B.P."/>
            <person name="Song L.R."/>
            <person name="Shu W.S."/>
        </authorList>
    </citation>
    <scope>NUCLEOTIDE SEQUENCE [LARGE SCALE GENOMIC DNA]</scope>
    <source>
        <strain evidence="1 2">FACHB-723</strain>
    </source>
</reference>
<keyword evidence="2" id="KW-1185">Reference proteome</keyword>
<dbReference type="Proteomes" id="UP000642094">
    <property type="component" value="Unassembled WGS sequence"/>
</dbReference>
<dbReference type="EMBL" id="JACJQB010000024">
    <property type="protein sequence ID" value="MBD2188923.1"/>
    <property type="molecule type" value="Genomic_DNA"/>
</dbReference>
<proteinExistence type="predicted"/>
<sequence length="181" mass="20785">MSEIKSKLVENQTKGSKSKIFCSQCNNEINHLVLQSIDTSNSEVYRFSNSVEGEIFWSDNYQIIQCKGCDLVSFRHLSYFSEHADEYSDGKTSYLYPKRAKDVREVKDFSNISDNIMRIYKETIDCFNNDSFLLCAAGLRATIESICLDKNIKNGSVIRLDKNGNPKLDKDGFIEKNYQII</sequence>
<comment type="caution">
    <text evidence="1">The sequence shown here is derived from an EMBL/GenBank/DDBJ whole genome shotgun (WGS) entry which is preliminary data.</text>
</comment>
<evidence type="ECO:0008006" key="3">
    <source>
        <dbReference type="Google" id="ProtNLM"/>
    </source>
</evidence>
<protein>
    <recommendedName>
        <fullName evidence="3">DUF2225 domain-containing protein</fullName>
    </recommendedName>
</protein>